<dbReference type="AlphaFoldDB" id="A0A5C6BVZ3"/>
<name>A0A5C6BVZ3_9BACT</name>
<accession>A0A5C6BVZ3</accession>
<comment type="caution">
    <text evidence="1">The sequence shown here is derived from an EMBL/GenBank/DDBJ whole genome shotgun (WGS) entry which is preliminary data.</text>
</comment>
<evidence type="ECO:0008006" key="3">
    <source>
        <dbReference type="Google" id="ProtNLM"/>
    </source>
</evidence>
<gene>
    <name evidence="1" type="ORF">Poly21_34100</name>
</gene>
<dbReference type="Proteomes" id="UP000319908">
    <property type="component" value="Unassembled WGS sequence"/>
</dbReference>
<protein>
    <recommendedName>
        <fullName evidence="3">Hpt domain protein</fullName>
    </recommendedName>
</protein>
<proteinExistence type="predicted"/>
<organism evidence="1 2">
    <name type="scientific">Allorhodopirellula heiligendammensis</name>
    <dbReference type="NCBI Taxonomy" id="2714739"/>
    <lineage>
        <taxon>Bacteria</taxon>
        <taxon>Pseudomonadati</taxon>
        <taxon>Planctomycetota</taxon>
        <taxon>Planctomycetia</taxon>
        <taxon>Pirellulales</taxon>
        <taxon>Pirellulaceae</taxon>
        <taxon>Allorhodopirellula</taxon>
    </lineage>
</organism>
<evidence type="ECO:0000313" key="2">
    <source>
        <dbReference type="Proteomes" id="UP000319908"/>
    </source>
</evidence>
<dbReference type="Gene3D" id="1.20.120.160">
    <property type="entry name" value="HPT domain"/>
    <property type="match status" value="1"/>
</dbReference>
<dbReference type="RefSeq" id="WP_302119143.1">
    <property type="nucleotide sequence ID" value="NZ_SJPU01000002.1"/>
</dbReference>
<reference evidence="1 2" key="1">
    <citation type="journal article" date="2020" name="Antonie Van Leeuwenhoek">
        <title>Rhodopirellula heiligendammensis sp. nov., Rhodopirellula pilleata sp. nov., and Rhodopirellula solitaria sp. nov. isolated from natural or artificial marine surfaces in Northern Germany and California, USA, and emended description of the genus Rhodopirellula.</title>
        <authorList>
            <person name="Kallscheuer N."/>
            <person name="Wiegand S."/>
            <person name="Jogler M."/>
            <person name="Boedeker C."/>
            <person name="Peeters S.H."/>
            <person name="Rast P."/>
            <person name="Heuer A."/>
            <person name="Jetten M.S.M."/>
            <person name="Rohde M."/>
            <person name="Jogler C."/>
        </authorList>
    </citation>
    <scope>NUCLEOTIDE SEQUENCE [LARGE SCALE GENOMIC DNA]</scope>
    <source>
        <strain evidence="1 2">Poly21</strain>
    </source>
</reference>
<sequence>MMKSEANMSTLTDQQKQRFAAALERVGDDEQMLVILAAMAAEDAPPLLSKLADEVQAGDLETAASSGHALKGLLSAFETGQPIEGIQLLIDAAREHDQEEANRLLTSLLPKLKSFIEQVKELQ</sequence>
<dbReference type="GO" id="GO:0000160">
    <property type="term" value="P:phosphorelay signal transduction system"/>
    <property type="evidence" value="ECO:0007669"/>
    <property type="project" value="InterPro"/>
</dbReference>
<dbReference type="EMBL" id="SJPU01000002">
    <property type="protein sequence ID" value="TWU16205.1"/>
    <property type="molecule type" value="Genomic_DNA"/>
</dbReference>
<dbReference type="InterPro" id="IPR036641">
    <property type="entry name" value="HPT_dom_sf"/>
</dbReference>
<keyword evidence="2" id="KW-1185">Reference proteome</keyword>
<evidence type="ECO:0000313" key="1">
    <source>
        <dbReference type="EMBL" id="TWU16205.1"/>
    </source>
</evidence>
<dbReference type="SUPFAM" id="SSF47226">
    <property type="entry name" value="Histidine-containing phosphotransfer domain, HPT domain"/>
    <property type="match status" value="1"/>
</dbReference>